<dbReference type="Proteomes" id="UP000485058">
    <property type="component" value="Unassembled WGS sequence"/>
</dbReference>
<sequence length="63" mass="6823">MAEGGKWGVANLSFRRSPVVNAYEGLLVEAYLRASGRKVDSHIMTYSDTGVDHDAQQATGQLP</sequence>
<accession>A0A699YLW4</accession>
<comment type="caution">
    <text evidence="1">The sequence shown here is derived from an EMBL/GenBank/DDBJ whole genome shotgun (WGS) entry which is preliminary data.</text>
</comment>
<protein>
    <submittedName>
        <fullName evidence="1">Uncharacterized protein</fullName>
    </submittedName>
</protein>
<organism evidence="1 2">
    <name type="scientific">Haematococcus lacustris</name>
    <name type="common">Green alga</name>
    <name type="synonym">Haematococcus pluvialis</name>
    <dbReference type="NCBI Taxonomy" id="44745"/>
    <lineage>
        <taxon>Eukaryota</taxon>
        <taxon>Viridiplantae</taxon>
        <taxon>Chlorophyta</taxon>
        <taxon>core chlorophytes</taxon>
        <taxon>Chlorophyceae</taxon>
        <taxon>CS clade</taxon>
        <taxon>Chlamydomonadales</taxon>
        <taxon>Haematococcaceae</taxon>
        <taxon>Haematococcus</taxon>
    </lineage>
</organism>
<keyword evidence="2" id="KW-1185">Reference proteome</keyword>
<reference evidence="1 2" key="1">
    <citation type="submission" date="2020-02" db="EMBL/GenBank/DDBJ databases">
        <title>Draft genome sequence of Haematococcus lacustris strain NIES-144.</title>
        <authorList>
            <person name="Morimoto D."/>
            <person name="Nakagawa S."/>
            <person name="Yoshida T."/>
            <person name="Sawayama S."/>
        </authorList>
    </citation>
    <scope>NUCLEOTIDE SEQUENCE [LARGE SCALE GENOMIC DNA]</scope>
    <source>
        <strain evidence="1 2">NIES-144</strain>
    </source>
</reference>
<evidence type="ECO:0000313" key="1">
    <source>
        <dbReference type="EMBL" id="GFH10501.1"/>
    </source>
</evidence>
<proteinExistence type="predicted"/>
<evidence type="ECO:0000313" key="2">
    <source>
        <dbReference type="Proteomes" id="UP000485058"/>
    </source>
</evidence>
<name>A0A699YLW4_HAELA</name>
<dbReference type="AlphaFoldDB" id="A0A699YLW4"/>
<gene>
    <name evidence="1" type="ORF">HaLaN_05825</name>
</gene>
<dbReference type="EMBL" id="BLLF01000321">
    <property type="protein sequence ID" value="GFH10501.1"/>
    <property type="molecule type" value="Genomic_DNA"/>
</dbReference>